<evidence type="ECO:0000256" key="3">
    <source>
        <dbReference type="ARBA" id="ARBA00022833"/>
    </source>
</evidence>
<evidence type="ECO:0000313" key="7">
    <source>
        <dbReference type="Proteomes" id="UP000628017"/>
    </source>
</evidence>
<keyword evidence="4" id="KW-0456">Lyase</keyword>
<gene>
    <name evidence="6" type="ORF">GCM10011498_29580</name>
</gene>
<dbReference type="Pfam" id="PF04828">
    <property type="entry name" value="GFA"/>
    <property type="match status" value="1"/>
</dbReference>
<reference evidence="6" key="2">
    <citation type="submission" date="2020-09" db="EMBL/GenBank/DDBJ databases">
        <authorList>
            <person name="Sun Q."/>
            <person name="Zhou Y."/>
        </authorList>
    </citation>
    <scope>NUCLEOTIDE SEQUENCE</scope>
    <source>
        <strain evidence="6">CGMCC 1.15880</strain>
    </source>
</reference>
<evidence type="ECO:0000256" key="1">
    <source>
        <dbReference type="ARBA" id="ARBA00005495"/>
    </source>
</evidence>
<dbReference type="RefSeq" id="WP_188676986.1">
    <property type="nucleotide sequence ID" value="NZ_BMKA01000004.1"/>
</dbReference>
<keyword evidence="3" id="KW-0862">Zinc</keyword>
<feature type="domain" description="CENP-V/GFA" evidence="5">
    <location>
        <begin position="6"/>
        <end position="101"/>
    </location>
</feature>
<sequence>MHTERTEGGCLCGEVRIIAKGEPLRVGVCHCLSCRKHHGAVFHASAIFPDTEVEVQGDYKSYEGRAFCPQCGSSVVSRSGDEIEVHLGALDTPNVFKPTYELWCSRREDWLPDFPDTKCYAENRTGGV</sequence>
<evidence type="ECO:0000259" key="5">
    <source>
        <dbReference type="PROSITE" id="PS51891"/>
    </source>
</evidence>
<dbReference type="PANTHER" id="PTHR33337:SF40">
    <property type="entry name" value="CENP-V_GFA DOMAIN-CONTAINING PROTEIN-RELATED"/>
    <property type="match status" value="1"/>
</dbReference>
<evidence type="ECO:0000256" key="2">
    <source>
        <dbReference type="ARBA" id="ARBA00022723"/>
    </source>
</evidence>
<reference evidence="6" key="1">
    <citation type="journal article" date="2014" name="Int. J. Syst. Evol. Microbiol.">
        <title>Complete genome sequence of Corynebacterium casei LMG S-19264T (=DSM 44701T), isolated from a smear-ripened cheese.</title>
        <authorList>
            <consortium name="US DOE Joint Genome Institute (JGI-PGF)"/>
            <person name="Walter F."/>
            <person name="Albersmeier A."/>
            <person name="Kalinowski J."/>
            <person name="Ruckert C."/>
        </authorList>
    </citation>
    <scope>NUCLEOTIDE SEQUENCE</scope>
    <source>
        <strain evidence="6">CGMCC 1.15880</strain>
    </source>
</reference>
<evidence type="ECO:0000256" key="4">
    <source>
        <dbReference type="ARBA" id="ARBA00023239"/>
    </source>
</evidence>
<dbReference type="EMBL" id="BMKA01000004">
    <property type="protein sequence ID" value="GGA26681.1"/>
    <property type="molecule type" value="Genomic_DNA"/>
</dbReference>
<dbReference type="InterPro" id="IPR006913">
    <property type="entry name" value="CENP-V/GFA"/>
</dbReference>
<accession>A0A916R175</accession>
<name>A0A916R175_9RHOB</name>
<protein>
    <recommendedName>
        <fullName evidence="5">CENP-V/GFA domain-containing protein</fullName>
    </recommendedName>
</protein>
<keyword evidence="2" id="KW-0479">Metal-binding</keyword>
<comment type="caution">
    <text evidence="6">The sequence shown here is derived from an EMBL/GenBank/DDBJ whole genome shotgun (WGS) entry which is preliminary data.</text>
</comment>
<dbReference type="SUPFAM" id="SSF51316">
    <property type="entry name" value="Mss4-like"/>
    <property type="match status" value="1"/>
</dbReference>
<dbReference type="InterPro" id="IPR011057">
    <property type="entry name" value="Mss4-like_sf"/>
</dbReference>
<dbReference type="PROSITE" id="PS51891">
    <property type="entry name" value="CENP_V_GFA"/>
    <property type="match status" value="1"/>
</dbReference>
<keyword evidence="7" id="KW-1185">Reference proteome</keyword>
<dbReference type="AlphaFoldDB" id="A0A916R175"/>
<dbReference type="GO" id="GO:0046872">
    <property type="term" value="F:metal ion binding"/>
    <property type="evidence" value="ECO:0007669"/>
    <property type="project" value="UniProtKB-KW"/>
</dbReference>
<comment type="similarity">
    <text evidence="1">Belongs to the Gfa family.</text>
</comment>
<evidence type="ECO:0000313" key="6">
    <source>
        <dbReference type="EMBL" id="GGA26681.1"/>
    </source>
</evidence>
<proteinExistence type="inferred from homology"/>
<dbReference type="Proteomes" id="UP000628017">
    <property type="component" value="Unassembled WGS sequence"/>
</dbReference>
<dbReference type="Gene3D" id="3.90.1590.10">
    <property type="entry name" value="glutathione-dependent formaldehyde- activating enzyme (gfa)"/>
    <property type="match status" value="1"/>
</dbReference>
<dbReference type="PANTHER" id="PTHR33337">
    <property type="entry name" value="GFA DOMAIN-CONTAINING PROTEIN"/>
    <property type="match status" value="1"/>
</dbReference>
<organism evidence="6 7">
    <name type="scientific">Neptunicoccus cionae</name>
    <dbReference type="NCBI Taxonomy" id="2035344"/>
    <lineage>
        <taxon>Bacteria</taxon>
        <taxon>Pseudomonadati</taxon>
        <taxon>Pseudomonadota</taxon>
        <taxon>Alphaproteobacteria</taxon>
        <taxon>Rhodobacterales</taxon>
        <taxon>Paracoccaceae</taxon>
        <taxon>Neptunicoccus</taxon>
    </lineage>
</organism>
<dbReference type="GO" id="GO:0016846">
    <property type="term" value="F:carbon-sulfur lyase activity"/>
    <property type="evidence" value="ECO:0007669"/>
    <property type="project" value="InterPro"/>
</dbReference>